<comment type="caution">
    <text evidence="7">The sequence shown here is derived from an EMBL/GenBank/DDBJ whole genome shotgun (WGS) entry which is preliminary data.</text>
</comment>
<dbReference type="InterPro" id="IPR007452">
    <property type="entry name" value="TamB_C"/>
</dbReference>
<dbReference type="PANTHER" id="PTHR36985:SF1">
    <property type="entry name" value="TRANSLOCATION AND ASSEMBLY MODULE SUBUNIT TAMB"/>
    <property type="match status" value="1"/>
</dbReference>
<dbReference type="GO" id="GO:0097347">
    <property type="term" value="C:TAM protein secretion complex"/>
    <property type="evidence" value="ECO:0007669"/>
    <property type="project" value="TreeGrafter"/>
</dbReference>
<evidence type="ECO:0000313" key="7">
    <source>
        <dbReference type="EMBL" id="TPW27810.1"/>
    </source>
</evidence>
<keyword evidence="8" id="KW-1185">Reference proteome</keyword>
<evidence type="ECO:0000259" key="6">
    <source>
        <dbReference type="Pfam" id="PF04357"/>
    </source>
</evidence>
<keyword evidence="3 5" id="KW-1133">Transmembrane helix</keyword>
<dbReference type="GO" id="GO:0005886">
    <property type="term" value="C:plasma membrane"/>
    <property type="evidence" value="ECO:0007669"/>
    <property type="project" value="InterPro"/>
</dbReference>
<protein>
    <submittedName>
        <fullName evidence="7">Translocation/assembly module TamB</fullName>
    </submittedName>
</protein>
<keyword evidence="4 5" id="KW-0472">Membrane</keyword>
<reference evidence="7 8" key="1">
    <citation type="submission" date="2019-06" db="EMBL/GenBank/DDBJ databases">
        <authorList>
            <person name="Li M."/>
        </authorList>
    </citation>
    <scope>NUCLEOTIDE SEQUENCE [LARGE SCALE GENOMIC DNA]</scope>
    <source>
        <strain evidence="7 8">BGMRC2036</strain>
    </source>
</reference>
<evidence type="ECO:0000256" key="5">
    <source>
        <dbReference type="SAM" id="Phobius"/>
    </source>
</evidence>
<feature type="domain" description="Translocation and assembly module TamB C-terminal" evidence="6">
    <location>
        <begin position="1056"/>
        <end position="1403"/>
    </location>
</feature>
<dbReference type="GO" id="GO:0009306">
    <property type="term" value="P:protein secretion"/>
    <property type="evidence" value="ECO:0007669"/>
    <property type="project" value="InterPro"/>
</dbReference>
<sequence length="1403" mass="143147">MVQPAALKRHRRDTMRRPFSLFRFVTRALLVLFACVVATVLVVVIAVGFTAPGANFAVREITRLVSSDNLNVEIGTVSAPLTGHFTVDHVAISDSAGPWLTLDNAVLDWSPLALFRGRFSASSLTAGNIALDRLPQSDNTEKAPKADTGGGFSLPIGIWIDSFDFAAIDIDEKVLGEKFPLSASGRLGIISDQISAVIDAEHRAKPSTYLKADLEYAPKDDALTLKAEVNEPQGGMVATLLKIPGEPALNIGVDGSGPLSSWAGRLIATLGGDKLGEIDFTHKLAKDDTRAITASGTGSFATLIPETFRPLFAGTTDLDVAVAMAPDGRITIDKGDIGTGAFQLAASGSYDAKGTNDLKASLTGTLGPVPLDLPMGEDMLAIRLASAELSLSGDASKATIKADATLASLDMAQASIGNATFTASSEGFNLTDLEGNITTSLSVASLDLKEDNLNRLLQAPVKITAPITLAGNTISVQPLSIESSSIGGTVTAFYDRKGGTVKGDAKLFVLASALPSLADGKVDGMTTLSSTYQADLTGNVSLSDLKLDNNLLSVSGNVALEKGDLDAKITADLTDLAALAPQVKGAVSVSLAASGALAKPDIDLTATAKSLAVNDIAIDDLEAAIKGTADLKAPVASLTVKASYAGQPLSVAANVTSSDGMINISDIAGKVDGNTLSGAVTLDADYNPKGQITFDLPDLASLAALAGQDASGDLSGNATFDKNKDAISLSVKASSGTLAYGSNSLSKTAIDLTVSDLANLNASGTVTIGSILAAGQSISSLKLEADNAGSRTNLTLGATYDNAPVDLEATVTRGDTLDVDITRLEAAPMALAVKLQKPSHISIDGGEITIGDTVIGIGGGTLTASGSLGKTLNAKLGINAVSAALADQFVPSLGASGTISGTVEASGSLAAPNVKYAIKLDGGSLAQTRSLGLTAIAINTSGSFDGKSVTTNTQVLGGGITLTAAGSVGLASGIPLDLQVNGTVPMSSVAGVAASSGFSVSGKSDINVKIGGTATQPAVSGAIEVAIPSFTDIRRNLSMNNLNGRVTFSGSTATIENLKGNFSGGGSITIGGTLGLTGAFPADISVTFDNAVVNDNTLVAATIDGSLAIKGPVMQSPVLTGHITIPRAAITIPDRLPSSISEINIVHQDASAAILAQAREIAPAEPGGAQTDIGLNIVVDAPRAIFIRGRGIDAELGGRVTIAGTAQNPLVSGSFNLVRGRLTVLTRRLDFDSSSSLTFGGSLIPIINLQATTSVSSTTITIQITGLASDPKIELTSSPSLPQDEILSELIFARDSSSLSPLQIAQLADAVAQLTGGTHHSLFETLRSGLGIDNLDLTTDSEGNTAVSVGKYLNDNTYIEIEQSRDTGTKASVNIDIGRNFTVKGSADSRGETTGGIFYEREY</sequence>
<gene>
    <name evidence="7" type="ORF">FJU08_18955</name>
</gene>
<name>A0A506U213_9HYPH</name>
<evidence type="ECO:0000256" key="2">
    <source>
        <dbReference type="ARBA" id="ARBA00022692"/>
    </source>
</evidence>
<comment type="subcellular location">
    <subcellularLocation>
        <location evidence="1">Membrane</location>
        <topology evidence="1">Single-pass membrane protein</topology>
    </subcellularLocation>
</comment>
<dbReference type="OrthoDB" id="7784409at2"/>
<dbReference type="PANTHER" id="PTHR36985">
    <property type="entry name" value="TRANSLOCATION AND ASSEMBLY MODULE SUBUNIT TAMB"/>
    <property type="match status" value="1"/>
</dbReference>
<feature type="transmembrane region" description="Helical" evidence="5">
    <location>
        <begin position="21"/>
        <end position="49"/>
    </location>
</feature>
<evidence type="ECO:0000256" key="1">
    <source>
        <dbReference type="ARBA" id="ARBA00004167"/>
    </source>
</evidence>
<proteinExistence type="predicted"/>
<keyword evidence="2 5" id="KW-0812">Transmembrane</keyword>
<accession>A0A506U213</accession>
<evidence type="ECO:0000256" key="4">
    <source>
        <dbReference type="ARBA" id="ARBA00023136"/>
    </source>
</evidence>
<dbReference type="Pfam" id="PF04357">
    <property type="entry name" value="TamB"/>
    <property type="match status" value="1"/>
</dbReference>
<organism evidence="7 8">
    <name type="scientific">Martelella alba</name>
    <dbReference type="NCBI Taxonomy" id="2590451"/>
    <lineage>
        <taxon>Bacteria</taxon>
        <taxon>Pseudomonadati</taxon>
        <taxon>Pseudomonadota</taxon>
        <taxon>Alphaproteobacteria</taxon>
        <taxon>Hyphomicrobiales</taxon>
        <taxon>Aurantimonadaceae</taxon>
        <taxon>Martelella</taxon>
    </lineage>
</organism>
<evidence type="ECO:0000256" key="3">
    <source>
        <dbReference type="ARBA" id="ARBA00022989"/>
    </source>
</evidence>
<dbReference type="Proteomes" id="UP000318801">
    <property type="component" value="Unassembled WGS sequence"/>
</dbReference>
<dbReference type="EMBL" id="VHLG01000015">
    <property type="protein sequence ID" value="TPW27810.1"/>
    <property type="molecule type" value="Genomic_DNA"/>
</dbReference>
<evidence type="ECO:0000313" key="8">
    <source>
        <dbReference type="Proteomes" id="UP000318801"/>
    </source>
</evidence>